<evidence type="ECO:0000256" key="3">
    <source>
        <dbReference type="ARBA" id="ARBA00012541"/>
    </source>
</evidence>
<evidence type="ECO:0000259" key="9">
    <source>
        <dbReference type="SMART" id="SM00642"/>
    </source>
</evidence>
<dbReference type="GO" id="GO:0005737">
    <property type="term" value="C:cytoplasm"/>
    <property type="evidence" value="ECO:0007669"/>
    <property type="project" value="TreeGrafter"/>
</dbReference>
<dbReference type="PANTHER" id="PTHR43651">
    <property type="entry name" value="1,4-ALPHA-GLUCAN-BRANCHING ENZYME"/>
    <property type="match status" value="1"/>
</dbReference>
<evidence type="ECO:0000256" key="7">
    <source>
        <dbReference type="PIRSR" id="PIRSR000463-1"/>
    </source>
</evidence>
<dbReference type="InterPro" id="IPR006048">
    <property type="entry name" value="A-amylase/branching_C"/>
</dbReference>
<gene>
    <name evidence="10" type="primary">SBE1</name>
</gene>
<feature type="active site" description="Nucleophile" evidence="7">
    <location>
        <position position="346"/>
    </location>
</feature>
<dbReference type="GO" id="GO:0004553">
    <property type="term" value="F:hydrolase activity, hydrolyzing O-glycosyl compounds"/>
    <property type="evidence" value="ECO:0007669"/>
    <property type="project" value="InterPro"/>
</dbReference>
<dbReference type="Gene3D" id="3.20.20.80">
    <property type="entry name" value="Glycosidases"/>
    <property type="match status" value="1"/>
</dbReference>
<accession>O49185</accession>
<dbReference type="InterPro" id="IPR013783">
    <property type="entry name" value="Ig-like_fold"/>
</dbReference>
<name>O49185_GRAGA</name>
<feature type="region of interest" description="Disordered" evidence="8">
    <location>
        <begin position="747"/>
        <end position="766"/>
    </location>
</feature>
<dbReference type="Gene3D" id="2.60.40.1180">
    <property type="entry name" value="Golgi alpha-mannosidase II"/>
    <property type="match status" value="1"/>
</dbReference>
<dbReference type="SUPFAM" id="SSF51011">
    <property type="entry name" value="Glycosyl hydrolase domain"/>
    <property type="match status" value="1"/>
</dbReference>
<dbReference type="PANTHER" id="PTHR43651:SF3">
    <property type="entry name" value="1,4-ALPHA-GLUCAN-BRANCHING ENZYME"/>
    <property type="match status" value="1"/>
</dbReference>
<dbReference type="InterPro" id="IPR004193">
    <property type="entry name" value="Glyco_hydro_13_N"/>
</dbReference>
<dbReference type="InterPro" id="IPR014756">
    <property type="entry name" value="Ig_E-set"/>
</dbReference>
<dbReference type="FunFam" id="2.60.40.1180:FF:000003">
    <property type="entry name" value="1,4-alpha-glucan-branching enzyme, chloroplastic/amyloplastic"/>
    <property type="match status" value="1"/>
</dbReference>
<evidence type="ECO:0000256" key="5">
    <source>
        <dbReference type="ARBA" id="ARBA00022679"/>
    </source>
</evidence>
<dbReference type="AlphaFoldDB" id="O49185"/>
<keyword evidence="5 10" id="KW-0808">Transferase</keyword>
<dbReference type="InterPro" id="IPR037439">
    <property type="entry name" value="Branching_enzy"/>
</dbReference>
<dbReference type="FunFam" id="2.60.40.10:FF:000250">
    <property type="entry name" value="1,4-alpha-glucan-branching enzyme, chloroplastic/amyloplastic"/>
    <property type="match status" value="1"/>
</dbReference>
<dbReference type="CAZy" id="CBM48">
    <property type="family name" value="Carbohydrate-Binding Module Family 48"/>
</dbReference>
<dbReference type="InterPro" id="IPR013780">
    <property type="entry name" value="Glyco_hydro_b"/>
</dbReference>
<comment type="pathway">
    <text evidence="6">Glycan biosynthesis.</text>
</comment>
<dbReference type="PIRSF" id="PIRSF000463">
    <property type="entry name" value="GlgB"/>
    <property type="match status" value="1"/>
</dbReference>
<evidence type="ECO:0000256" key="4">
    <source>
        <dbReference type="ARBA" id="ARBA00022676"/>
    </source>
</evidence>
<dbReference type="EC" id="2.4.1.18" evidence="3"/>
<dbReference type="Pfam" id="PF00128">
    <property type="entry name" value="Alpha-amylase"/>
    <property type="match status" value="1"/>
</dbReference>
<dbReference type="CDD" id="cd02854">
    <property type="entry name" value="E_set_GBE_euk_N"/>
    <property type="match status" value="1"/>
</dbReference>
<dbReference type="Pfam" id="PF02806">
    <property type="entry name" value="Alpha-amylase_C"/>
    <property type="match status" value="1"/>
</dbReference>
<dbReference type="GO" id="GO:0005978">
    <property type="term" value="P:glycogen biosynthetic process"/>
    <property type="evidence" value="ECO:0007669"/>
    <property type="project" value="InterPro"/>
</dbReference>
<dbReference type="SUPFAM" id="SSF51445">
    <property type="entry name" value="(Trans)glycosidases"/>
    <property type="match status" value="1"/>
</dbReference>
<sequence length="766" mass="88526">MGSEDPHYVAWKDNKDGTACIRDDRYLEPFADALRYRYSKYSEILSAIESSEKSLENFSRGYETMGIHRVEGGVRYREWAPSAREMYFFGEFNNWDRNALPMERDEFGIWSCFIPEAEPGVSPIKHGSKVKAAVVPHQGPWLDRNPAWATFCVQDTKTFLYDTVFWDPPEKFKWTAPDHVKCPDSLRIYECHVGMGSNDLKVGSYREFADNVLPRIKETGYTALQIMAIMEHAYYASFGYHVTNFFAISSRCGIPEDLKYLIDKAHQLGLYVFMDVVHSHASSNSMDGINNFDGTDHQYFHEGERGRHSLWDSRLFNYGHWEVLRFLLSNLRWYMEEYHFDGFRFDGVTSMLYLHSGIGVQFTGNYSEYFGFQVDVDACVYMMLANKLVHDLYPDVAVTIAEDVSGMPTLCVPVDRGGLGFDYRLAMAIPDMWIEVLEKEKDENWNMGNIVFTLTNRRWNEKSIGYCESHDQALVGDKTIAFWLMDAAMYTDMSCNGYPSPAVERGIALHKMIRLLTMCLSGEGYLTFMGNEFGHPEWVDFPREGNGNSYQHARRRWDLCDNESLRYKHLYEFEKIIHALDNAHPFCRFQAHQYIVLQHEGDKLIVVEKGDRLLFVFNFHHSQSYSDYRIGTYWGGRYKLVLDSDGMNTGGHGRVHWDVVHTTRTEQWHNRPYYLQVYIPARTCQVYHCFETWEEEKEKGEKDKQTAKKSEGVVDDTKEKAGGDEKANTRVEEVSAVAAKIDEAVHLNGSQKASAKRQEKVVAGKA</sequence>
<dbReference type="InterPro" id="IPR017853">
    <property type="entry name" value="GH"/>
</dbReference>
<feature type="compositionally biased region" description="Basic and acidic residues" evidence="8">
    <location>
        <begin position="756"/>
        <end position="766"/>
    </location>
</feature>
<dbReference type="GO" id="GO:0043169">
    <property type="term" value="F:cation binding"/>
    <property type="evidence" value="ECO:0007669"/>
    <property type="project" value="InterPro"/>
</dbReference>
<comment type="catalytic activity">
    <reaction evidence="1">
        <text>Transfers a segment of a (1-&gt;4)-alpha-D-glucan chain to a primary hydroxy group in a similar glucan chain.</text>
        <dbReference type="EC" id="2.4.1.18"/>
    </reaction>
</comment>
<dbReference type="Pfam" id="PF02922">
    <property type="entry name" value="CBM_48"/>
    <property type="match status" value="1"/>
</dbReference>
<dbReference type="SUPFAM" id="SSF81296">
    <property type="entry name" value="E set domains"/>
    <property type="match status" value="1"/>
</dbReference>
<feature type="active site" description="Proton donor" evidence="7">
    <location>
        <position position="402"/>
    </location>
</feature>
<feature type="region of interest" description="Disordered" evidence="8">
    <location>
        <begin position="698"/>
        <end position="731"/>
    </location>
</feature>
<dbReference type="SMART" id="SM00642">
    <property type="entry name" value="Aamy"/>
    <property type="match status" value="1"/>
</dbReference>
<reference evidence="10" key="1">
    <citation type="journal article" date="1998" name="Curr. Genet.">
        <title>Cloning and characterization of a nuclear gene encoding a starch-branching enzyme from the marine red alga Gracilaria gracilis.</title>
        <authorList>
            <person name="Lluisma A.O."/>
            <person name="Ragan M.A."/>
        </authorList>
    </citation>
    <scope>NUCLEOTIDE SEQUENCE</scope>
</reference>
<dbReference type="EMBL" id="AF042842">
    <property type="protein sequence ID" value="AAB97471.1"/>
    <property type="molecule type" value="Genomic_DNA"/>
</dbReference>
<evidence type="ECO:0000256" key="2">
    <source>
        <dbReference type="ARBA" id="ARBA00009000"/>
    </source>
</evidence>
<protein>
    <recommendedName>
        <fullName evidence="3">1,4-alpha-glucan branching enzyme</fullName>
        <ecNumber evidence="3">2.4.1.18</ecNumber>
    </recommendedName>
</protein>
<dbReference type="Gene3D" id="2.60.40.10">
    <property type="entry name" value="Immunoglobulins"/>
    <property type="match status" value="1"/>
</dbReference>
<dbReference type="FunFam" id="3.20.20.80:FF:000001">
    <property type="entry name" value="1,4-alpha-glucan branching enzyme"/>
    <property type="match status" value="1"/>
</dbReference>
<dbReference type="CDD" id="cd11321">
    <property type="entry name" value="AmyAc_bac_euk_BE"/>
    <property type="match status" value="1"/>
</dbReference>
<evidence type="ECO:0000256" key="6">
    <source>
        <dbReference type="ARBA" id="ARBA00060592"/>
    </source>
</evidence>
<feature type="domain" description="Glycosyl hydrolase family 13 catalytic" evidence="9">
    <location>
        <begin position="192"/>
        <end position="584"/>
    </location>
</feature>
<keyword evidence="4 10" id="KW-0328">Glycosyltransferase</keyword>
<proteinExistence type="inferred from homology"/>
<dbReference type="CAZy" id="GH13">
    <property type="family name" value="Glycoside Hydrolase Family 13"/>
</dbReference>
<comment type="similarity">
    <text evidence="2">Belongs to the glycosyl hydrolase 13 family. GlgB subfamily.</text>
</comment>
<dbReference type="InterPro" id="IPR006047">
    <property type="entry name" value="GH13_cat_dom"/>
</dbReference>
<organism evidence="10">
    <name type="scientific">Gracilaria gracilis</name>
    <name type="common">Red alga</name>
    <dbReference type="NCBI Taxonomy" id="2777"/>
    <lineage>
        <taxon>Eukaryota</taxon>
        <taxon>Rhodophyta</taxon>
        <taxon>Florideophyceae</taxon>
        <taxon>Rhodymeniophycidae</taxon>
        <taxon>Gracilariales</taxon>
        <taxon>Gracilariaceae</taxon>
        <taxon>Gracilaria</taxon>
    </lineage>
</organism>
<evidence type="ECO:0000256" key="1">
    <source>
        <dbReference type="ARBA" id="ARBA00000826"/>
    </source>
</evidence>
<evidence type="ECO:0000313" key="10">
    <source>
        <dbReference type="EMBL" id="AAB97471.1"/>
    </source>
</evidence>
<dbReference type="GO" id="GO:0003844">
    <property type="term" value="F:1,4-alpha-glucan branching enzyme activity"/>
    <property type="evidence" value="ECO:0007669"/>
    <property type="project" value="UniProtKB-EC"/>
</dbReference>
<evidence type="ECO:0000256" key="8">
    <source>
        <dbReference type="SAM" id="MobiDB-lite"/>
    </source>
</evidence>